<gene>
    <name evidence="1" type="ORF">RS130_04220</name>
</gene>
<dbReference type="Proteomes" id="UP001247805">
    <property type="component" value="Unassembled WGS sequence"/>
</dbReference>
<dbReference type="Pfam" id="PF11949">
    <property type="entry name" value="DUF3466"/>
    <property type="match status" value="1"/>
</dbReference>
<proteinExistence type="predicted"/>
<comment type="caution">
    <text evidence="1">The sequence shown here is derived from an EMBL/GenBank/DDBJ whole genome shotgun (WGS) entry which is preliminary data.</text>
</comment>
<dbReference type="InterPro" id="IPR022562">
    <property type="entry name" value="DUF3466"/>
</dbReference>
<protein>
    <submittedName>
        <fullName evidence="1">DUF3466 family protein</fullName>
    </submittedName>
</protein>
<dbReference type="RefSeq" id="WP_316024926.1">
    <property type="nucleotide sequence ID" value="NZ_JAWDIO010000002.1"/>
</dbReference>
<name>A0ABU3STA3_9ALTE</name>
<organism evidence="1 2">
    <name type="scientific">Paraglaciecola aquimarina</name>
    <dbReference type="NCBI Taxonomy" id="1235557"/>
    <lineage>
        <taxon>Bacteria</taxon>
        <taxon>Pseudomonadati</taxon>
        <taxon>Pseudomonadota</taxon>
        <taxon>Gammaproteobacteria</taxon>
        <taxon>Alteromonadales</taxon>
        <taxon>Alteromonadaceae</taxon>
        <taxon>Paraglaciecola</taxon>
    </lineage>
</organism>
<reference evidence="1 2" key="1">
    <citation type="submission" date="2023-10" db="EMBL/GenBank/DDBJ databases">
        <title>Glaciecola aquimarina strain GGW-M5 nov., isolated from a coastal seawater.</title>
        <authorList>
            <person name="Bayburt H."/>
            <person name="Kim J.M."/>
            <person name="Choi B.J."/>
            <person name="Jeon C.O."/>
        </authorList>
    </citation>
    <scope>NUCLEOTIDE SEQUENCE [LARGE SCALE GENOMIC DNA]</scope>
    <source>
        <strain evidence="1 2">KCTC 32108</strain>
    </source>
</reference>
<keyword evidence="2" id="KW-1185">Reference proteome</keyword>
<accession>A0ABU3STA3</accession>
<evidence type="ECO:0000313" key="1">
    <source>
        <dbReference type="EMBL" id="MDU0353239.1"/>
    </source>
</evidence>
<sequence length="557" mass="60614">MKQTRLAVWSLFTLLVIPETYGAQYRVVELPVAELGTSTFPTAINSIGDITVNMQLQYNPYIDTSLIDFESSTVINNLTNLDGVRGGDLNNQDYLWLYSYITSNSQNLFFQQIANLNGYVDNASTTELIHGFDTFDFVSDEYINSAAVNVRSINNSGSVVGTSQDGFYNLTIFTDDAQSLTYVVNDFYSRAFAKIDDRTTALPPPDTTGGGLSDAYDINVNNQVVGVGTTQFMDSSFQTAVDSCLGDEACLRSLSIQLAGNVGTVAQRRGIIWQLDDSGNLTDTFTLGMLIEPDSSDTSIYSSTAVAINDNGIAVGVSPAFYQNTTSLTTAAAIYIDDQVTTINLDEEALASKATDINNNNIMVGSTTKRVLGVTRTKFFVHDVDSNLTIFPDDFSHGSSSNALSINNQNMVVGYGESETILTTRRTEGFIYDYRNDIFSGLNSLTECNSPYYIAQANAINDNNEIAATALVSAPAKNIKGEIIYDELGATTNVDQVVAVKLVPIEGGSIDNCDAYEEVPERQGASMSIWMLLFGMFSLACKGLIRKRNLTGFQKTK</sequence>
<dbReference type="EMBL" id="JAWDIO010000002">
    <property type="protein sequence ID" value="MDU0353239.1"/>
    <property type="molecule type" value="Genomic_DNA"/>
</dbReference>
<evidence type="ECO:0000313" key="2">
    <source>
        <dbReference type="Proteomes" id="UP001247805"/>
    </source>
</evidence>